<name>A0A5B7IAB7_PORTR</name>
<gene>
    <name evidence="2" type="ORF">E2C01_072156</name>
</gene>
<feature type="compositionally biased region" description="Basic and acidic residues" evidence="1">
    <location>
        <begin position="1"/>
        <end position="11"/>
    </location>
</feature>
<sequence>MRRSGEQREAADPPVPRGFPDALPAGGGDTTAQRLALLQQWLPESATRRHACRSLPPRRALQGVPDRAYSQFLRECRAVGGGATRLHPRETIAPLRLPRPGPPQDA</sequence>
<reference evidence="2 3" key="1">
    <citation type="submission" date="2019-05" db="EMBL/GenBank/DDBJ databases">
        <title>Another draft genome of Portunus trituberculatus and its Hox gene families provides insights of decapod evolution.</title>
        <authorList>
            <person name="Jeong J.-H."/>
            <person name="Song I."/>
            <person name="Kim S."/>
            <person name="Choi T."/>
            <person name="Kim D."/>
            <person name="Ryu S."/>
            <person name="Kim W."/>
        </authorList>
    </citation>
    <scope>NUCLEOTIDE SEQUENCE [LARGE SCALE GENOMIC DNA]</scope>
    <source>
        <tissue evidence="2">Muscle</tissue>
    </source>
</reference>
<organism evidence="2 3">
    <name type="scientific">Portunus trituberculatus</name>
    <name type="common">Swimming crab</name>
    <name type="synonym">Neptunus trituberculatus</name>
    <dbReference type="NCBI Taxonomy" id="210409"/>
    <lineage>
        <taxon>Eukaryota</taxon>
        <taxon>Metazoa</taxon>
        <taxon>Ecdysozoa</taxon>
        <taxon>Arthropoda</taxon>
        <taxon>Crustacea</taxon>
        <taxon>Multicrustacea</taxon>
        <taxon>Malacostraca</taxon>
        <taxon>Eumalacostraca</taxon>
        <taxon>Eucarida</taxon>
        <taxon>Decapoda</taxon>
        <taxon>Pleocyemata</taxon>
        <taxon>Brachyura</taxon>
        <taxon>Eubrachyura</taxon>
        <taxon>Portunoidea</taxon>
        <taxon>Portunidae</taxon>
        <taxon>Portuninae</taxon>
        <taxon>Portunus</taxon>
    </lineage>
</organism>
<dbReference type="AlphaFoldDB" id="A0A5B7IAB7"/>
<evidence type="ECO:0000313" key="2">
    <source>
        <dbReference type="EMBL" id="MPC77694.1"/>
    </source>
</evidence>
<dbReference type="EMBL" id="VSRR010046510">
    <property type="protein sequence ID" value="MPC77694.1"/>
    <property type="molecule type" value="Genomic_DNA"/>
</dbReference>
<comment type="caution">
    <text evidence="2">The sequence shown here is derived from an EMBL/GenBank/DDBJ whole genome shotgun (WGS) entry which is preliminary data.</text>
</comment>
<evidence type="ECO:0000313" key="3">
    <source>
        <dbReference type="Proteomes" id="UP000324222"/>
    </source>
</evidence>
<protein>
    <submittedName>
        <fullName evidence="2">Uncharacterized protein</fullName>
    </submittedName>
</protein>
<proteinExistence type="predicted"/>
<evidence type="ECO:0000256" key="1">
    <source>
        <dbReference type="SAM" id="MobiDB-lite"/>
    </source>
</evidence>
<accession>A0A5B7IAB7</accession>
<dbReference type="Proteomes" id="UP000324222">
    <property type="component" value="Unassembled WGS sequence"/>
</dbReference>
<keyword evidence="3" id="KW-1185">Reference proteome</keyword>
<feature type="region of interest" description="Disordered" evidence="1">
    <location>
        <begin position="1"/>
        <end position="30"/>
    </location>
</feature>